<keyword evidence="2" id="KW-1185">Reference proteome</keyword>
<name>A0ACC6IJT9_9ACTN</name>
<reference evidence="1" key="1">
    <citation type="submission" date="2023-08" db="EMBL/GenBank/DDBJ databases">
        <title>Functional and genomic diversity of the sorghum phyllosphere microbiome.</title>
        <authorList>
            <person name="Shade A."/>
        </authorList>
    </citation>
    <scope>NUCLEOTIDE SEQUENCE</scope>
    <source>
        <strain evidence="1">SORGH_AS_0885</strain>
    </source>
</reference>
<sequence>MLGLVLVYQVESWVMLALLLAIIAVKGFTLVSAIGFRPDAFDATGKQTKSTWVGILTVGLVLELATLFVPLGLIGRLLNIGFTIAALVYLADVRPALKEVMRRPRW</sequence>
<evidence type="ECO:0000313" key="2">
    <source>
        <dbReference type="Proteomes" id="UP001261666"/>
    </source>
</evidence>
<proteinExistence type="predicted"/>
<accession>A0ACC6IJT9</accession>
<protein>
    <submittedName>
        <fullName evidence="1">Uncharacterized protein</fullName>
    </submittedName>
</protein>
<organism evidence="1 2">
    <name type="scientific">Nocardioides zeae</name>
    <dbReference type="NCBI Taxonomy" id="1457234"/>
    <lineage>
        <taxon>Bacteria</taxon>
        <taxon>Bacillati</taxon>
        <taxon>Actinomycetota</taxon>
        <taxon>Actinomycetes</taxon>
        <taxon>Propionibacteriales</taxon>
        <taxon>Nocardioidaceae</taxon>
        <taxon>Nocardioides</taxon>
    </lineage>
</organism>
<gene>
    <name evidence="1" type="ORF">QE364_002730</name>
</gene>
<dbReference type="EMBL" id="JAVIZJ010000007">
    <property type="protein sequence ID" value="MDR6211011.1"/>
    <property type="molecule type" value="Genomic_DNA"/>
</dbReference>
<dbReference type="Proteomes" id="UP001261666">
    <property type="component" value="Unassembled WGS sequence"/>
</dbReference>
<comment type="caution">
    <text evidence="1">The sequence shown here is derived from an EMBL/GenBank/DDBJ whole genome shotgun (WGS) entry which is preliminary data.</text>
</comment>
<evidence type="ECO:0000313" key="1">
    <source>
        <dbReference type="EMBL" id="MDR6211011.1"/>
    </source>
</evidence>